<keyword evidence="5 10" id="KW-0456">Lyase</keyword>
<dbReference type="GO" id="GO:0005829">
    <property type="term" value="C:cytosol"/>
    <property type="evidence" value="ECO:0007669"/>
    <property type="project" value="TreeGrafter"/>
</dbReference>
<evidence type="ECO:0000256" key="8">
    <source>
        <dbReference type="PIRSR" id="PIRSR009393-1"/>
    </source>
</evidence>
<comment type="catalytic activity">
    <reaction evidence="7">
        <text>L-ornithine + H(+) = putrescine + CO2</text>
        <dbReference type="Rhea" id="RHEA:22964"/>
        <dbReference type="ChEBI" id="CHEBI:15378"/>
        <dbReference type="ChEBI" id="CHEBI:16526"/>
        <dbReference type="ChEBI" id="CHEBI:46911"/>
        <dbReference type="ChEBI" id="CHEBI:326268"/>
        <dbReference type="EC" id="4.1.1.17"/>
    </reaction>
</comment>
<dbReference type="Gene3D" id="3.40.640.10">
    <property type="entry name" value="Type I PLP-dependent aspartate aminotransferase-like (Major domain)"/>
    <property type="match status" value="1"/>
</dbReference>
<gene>
    <name evidence="10" type="primary">speC</name>
    <name evidence="10" type="ORF">HX830_17660</name>
</gene>
<dbReference type="InterPro" id="IPR015422">
    <property type="entry name" value="PyrdxlP-dep_Trfase_small"/>
</dbReference>
<dbReference type="InterPro" id="IPR036633">
    <property type="entry name" value="Prn/Lys/Arg_de-COase_C_sf"/>
</dbReference>
<dbReference type="FunFam" id="3.90.1150.10:FF:000032">
    <property type="entry name" value="Ornithine decarboxylase SpeF"/>
    <property type="match status" value="1"/>
</dbReference>
<dbReference type="EMBL" id="JACAQA010000013">
    <property type="protein sequence ID" value="NWB86706.1"/>
    <property type="molecule type" value="Genomic_DNA"/>
</dbReference>
<dbReference type="PIRSF" id="PIRSF009393">
    <property type="entry name" value="Orn_decarb"/>
    <property type="match status" value="1"/>
</dbReference>
<organism evidence="10 11">
    <name type="scientific">Pseudomonas gingeri</name>
    <dbReference type="NCBI Taxonomy" id="117681"/>
    <lineage>
        <taxon>Bacteria</taxon>
        <taxon>Pseudomonadati</taxon>
        <taxon>Pseudomonadota</taxon>
        <taxon>Gammaproteobacteria</taxon>
        <taxon>Pseudomonadales</taxon>
        <taxon>Pseudomonadaceae</taxon>
        <taxon>Pseudomonas</taxon>
    </lineage>
</organism>
<evidence type="ECO:0000256" key="2">
    <source>
        <dbReference type="ARBA" id="ARBA00010671"/>
    </source>
</evidence>
<evidence type="ECO:0000256" key="3">
    <source>
        <dbReference type="ARBA" id="ARBA00022793"/>
    </source>
</evidence>
<dbReference type="Pfam" id="PF03711">
    <property type="entry name" value="OKR_DC_1_C"/>
    <property type="match status" value="1"/>
</dbReference>
<dbReference type="Gene3D" id="3.90.1150.10">
    <property type="entry name" value="Aspartate Aminotransferase, domain 1"/>
    <property type="match status" value="1"/>
</dbReference>
<dbReference type="PANTHER" id="PTHR45229">
    <property type="entry name" value="CONSTITUTIVE ORNITHINE DECARBOXYLASE"/>
    <property type="match status" value="1"/>
</dbReference>
<dbReference type="Proteomes" id="UP000522864">
    <property type="component" value="Unassembled WGS sequence"/>
</dbReference>
<reference evidence="10 11" key="1">
    <citation type="submission" date="2020-04" db="EMBL/GenBank/DDBJ databases">
        <title>Molecular characterization of pseudomonads from Agaricus bisporus reveal novel blotch 2 pathogens in Western Europe.</title>
        <authorList>
            <person name="Taparia T."/>
            <person name="Krijger M."/>
            <person name="Haynes E."/>
            <person name="Elpinstone J.G."/>
            <person name="Noble R."/>
            <person name="Van Der Wolf J."/>
        </authorList>
    </citation>
    <scope>NUCLEOTIDE SEQUENCE [LARGE SCALE GENOMIC DNA]</scope>
    <source>
        <strain evidence="10 11">G9001</strain>
    </source>
</reference>
<evidence type="ECO:0000256" key="1">
    <source>
        <dbReference type="ARBA" id="ARBA00001933"/>
    </source>
</evidence>
<dbReference type="GO" id="GO:0030170">
    <property type="term" value="F:pyridoxal phosphate binding"/>
    <property type="evidence" value="ECO:0007669"/>
    <property type="project" value="TreeGrafter"/>
</dbReference>
<comment type="cofactor">
    <cofactor evidence="1">
        <name>pyridoxal 5'-phosphate</name>
        <dbReference type="ChEBI" id="CHEBI:597326"/>
    </cofactor>
</comment>
<dbReference type="FunFam" id="3.40.640.10:FF:000008">
    <property type="entry name" value="Lysine decarboxylase, inducible"/>
    <property type="match status" value="1"/>
</dbReference>
<protein>
    <recommendedName>
        <fullName evidence="6">ornithine decarboxylase</fullName>
        <ecNumber evidence="6">4.1.1.17</ecNumber>
    </recommendedName>
</protein>
<proteinExistence type="inferred from homology"/>
<dbReference type="SUPFAM" id="SSF53383">
    <property type="entry name" value="PLP-dependent transferases"/>
    <property type="match status" value="1"/>
</dbReference>
<dbReference type="GO" id="GO:0006520">
    <property type="term" value="P:amino acid metabolic process"/>
    <property type="evidence" value="ECO:0007669"/>
    <property type="project" value="InterPro"/>
</dbReference>
<dbReference type="NCBIfam" id="NF010092">
    <property type="entry name" value="PRK13578.1"/>
    <property type="match status" value="1"/>
</dbReference>
<dbReference type="PANTHER" id="PTHR45229:SF3">
    <property type="entry name" value="BIODEGRADATIVE ARGININE DECARBOXYLASE"/>
    <property type="match status" value="1"/>
</dbReference>
<evidence type="ECO:0000259" key="9">
    <source>
        <dbReference type="PROSITE" id="PS00703"/>
    </source>
</evidence>
<dbReference type="Gene3D" id="3.90.100.10">
    <property type="entry name" value="Orn/Lys/Arg decarboxylase, C-terminal domain"/>
    <property type="match status" value="1"/>
</dbReference>
<keyword evidence="4 8" id="KW-0663">Pyridoxal phosphate</keyword>
<dbReference type="CDD" id="cd00615">
    <property type="entry name" value="Orn_deC_like"/>
    <property type="match status" value="1"/>
</dbReference>
<evidence type="ECO:0000256" key="7">
    <source>
        <dbReference type="ARBA" id="ARBA00049127"/>
    </source>
</evidence>
<comment type="similarity">
    <text evidence="2">Belongs to the Orn/Lys/Arg decarboxylase class-I family.</text>
</comment>
<dbReference type="AlphaFoldDB" id="A0A7Y7WSV5"/>
<dbReference type="RefSeq" id="WP_177101560.1">
    <property type="nucleotide sequence ID" value="NZ_JACAQA010000013.1"/>
</dbReference>
<evidence type="ECO:0000256" key="5">
    <source>
        <dbReference type="ARBA" id="ARBA00023239"/>
    </source>
</evidence>
<dbReference type="EC" id="4.1.1.17" evidence="6"/>
<dbReference type="InterPro" id="IPR015421">
    <property type="entry name" value="PyrdxlP-dep_Trfase_major"/>
</dbReference>
<evidence type="ECO:0000256" key="6">
    <source>
        <dbReference type="ARBA" id="ARBA00034138"/>
    </source>
</evidence>
<comment type="caution">
    <text evidence="10">The sequence shown here is derived from an EMBL/GenBank/DDBJ whole genome shotgun (WGS) entry which is preliminary data.</text>
</comment>
<dbReference type="PROSITE" id="PS00703">
    <property type="entry name" value="OKR_DC_1"/>
    <property type="match status" value="1"/>
</dbReference>
<dbReference type="SUPFAM" id="SSF55904">
    <property type="entry name" value="Ornithine decarboxylase C-terminal domain"/>
    <property type="match status" value="1"/>
</dbReference>
<dbReference type="Pfam" id="PF01276">
    <property type="entry name" value="OKR_DC_1"/>
    <property type="match status" value="1"/>
</dbReference>
<dbReference type="GO" id="GO:0004586">
    <property type="term" value="F:ornithine decarboxylase activity"/>
    <property type="evidence" value="ECO:0007669"/>
    <property type="project" value="UniProtKB-EC"/>
</dbReference>
<feature type="domain" description="Orn/Lys/Arg decarboxylases family 1 pyridoxal-P attachment site" evidence="9">
    <location>
        <begin position="262"/>
        <end position="276"/>
    </location>
</feature>
<feature type="modified residue" description="N6-(pyridoxal phosphate)lysine" evidence="8">
    <location>
        <position position="267"/>
    </location>
</feature>
<dbReference type="InterPro" id="IPR008286">
    <property type="entry name" value="Prn/Lys/Arg_de-COase_C"/>
</dbReference>
<name>A0A7Y7WSV5_9PSED</name>
<dbReference type="InterPro" id="IPR011193">
    <property type="entry name" value="Orn/lys/arg_de-COase"/>
</dbReference>
<keyword evidence="3" id="KW-0210">Decarboxylase</keyword>
<evidence type="ECO:0000256" key="4">
    <source>
        <dbReference type="ARBA" id="ARBA00022898"/>
    </source>
</evidence>
<accession>A0A7Y7WSV5</accession>
<dbReference type="InterPro" id="IPR000310">
    <property type="entry name" value="Orn/Lys/Arg_deCO2ase_major_dom"/>
</dbReference>
<dbReference type="InterPro" id="IPR015424">
    <property type="entry name" value="PyrdxlP-dep_Trfase"/>
</dbReference>
<sequence>MKKKNEFETIESPRISEVLLPPFFSALTRYVSRGNITFACPGHQGIDFFSKHPAGQEFIEFFGENLFRSDVPHADPVLGELLSHGGPPGDAEVHAASVFNADRTYFVLNGTSASNKVVANALLTPGDCVLFDRNNHKSCYHGALIQAGATPVYLEAARNAFGLIGGIPEHCFDERYLRNRLKAVAPERAEWRRPFRLAILQSGTWDGTVYDAREVVNKIGHLCDYILFDSAWLGYEQFISVIRDCSPLLLSLDEESPGIIVTQSVHKQLAGFSQASQIHKKDDHIQAQVRYCHHDRFNNAFMLHASTSPFYPLFASLDVNAKIHSQGSGQRLWTECVRLGIEARKAIFSACEMITPFVPPCIEGIPWQDYGTDTILNDARFFEFSPSEQWHHFVGYGRGQYSIDPCKLLLTTPGINLSSGEYEDFGVPATILAHYLRDKGVVPEKSDLNSIVFLLTPAVGDAKICTLVSRLREFEFHIKSNSLLIDVVPSVCQEELTRYQDYRVADLCQEMHLLYARFNFKKLLRDMFSEAHFPRVVLSPYEANLQLVRGHVELIPLATAKGRVAAEGVVPYPPGIMCIAPGEQWGDAVLDYVIAIETFMNAFPYFSPDIQGVHRQVESDGKQCLYGYVVKS</sequence>
<evidence type="ECO:0000313" key="11">
    <source>
        <dbReference type="Proteomes" id="UP000522864"/>
    </source>
</evidence>
<evidence type="ECO:0000313" key="10">
    <source>
        <dbReference type="EMBL" id="NWB86706.1"/>
    </source>
</evidence>